<dbReference type="Proteomes" id="UP000016887">
    <property type="component" value="Chromosome"/>
</dbReference>
<evidence type="ECO:0000313" key="3">
    <source>
        <dbReference type="Proteomes" id="UP000016887"/>
    </source>
</evidence>
<dbReference type="EMBL" id="AP012489">
    <property type="protein sequence ID" value="BAN90056.1"/>
    <property type="molecule type" value="Genomic_DNA"/>
</dbReference>
<evidence type="ECO:0000313" key="2">
    <source>
        <dbReference type="EMBL" id="BAN90056.1"/>
    </source>
</evidence>
<dbReference type="GeneID" id="17110029"/>
<name>U3TC95_9CREN</name>
<organism evidence="2 3">
    <name type="scientific">Aeropyrum camini SY1 = JCM 12091</name>
    <dbReference type="NCBI Taxonomy" id="1198449"/>
    <lineage>
        <taxon>Archaea</taxon>
        <taxon>Thermoproteota</taxon>
        <taxon>Thermoprotei</taxon>
        <taxon>Desulfurococcales</taxon>
        <taxon>Desulfurococcaceae</taxon>
        <taxon>Aeropyrum</taxon>
    </lineage>
</organism>
<keyword evidence="1" id="KW-0472">Membrane</keyword>
<protein>
    <submittedName>
        <fullName evidence="2">Uncharacterized protein</fullName>
    </submittedName>
</protein>
<keyword evidence="1" id="KW-0812">Transmembrane</keyword>
<keyword evidence="3" id="KW-1185">Reference proteome</keyword>
<sequence>MYAEALCLGRLRIAYFKGPLAVVLVGSLTLPLPSLLCRPRRRVVRRGYSLRFHRILELALRARESWRAVVREYRGR</sequence>
<feature type="transmembrane region" description="Helical" evidence="1">
    <location>
        <begin position="20"/>
        <end position="37"/>
    </location>
</feature>
<dbReference type="AlphaFoldDB" id="U3TC95"/>
<dbReference type="KEGG" id="acj:ACAM_0587"/>
<accession>U3TC95</accession>
<evidence type="ECO:0000256" key="1">
    <source>
        <dbReference type="SAM" id="Phobius"/>
    </source>
</evidence>
<dbReference type="STRING" id="1198449.ACAM_0587"/>
<reference evidence="2 3" key="1">
    <citation type="journal article" date="2013" name="Appl. Environ. Microbiol.">
        <title>Variation of the Virus-Related Elements within Syntenic Genomes of the Hyperthermophilic Archaeon Aeropyrum.</title>
        <authorList>
            <person name="Daifuku T."/>
            <person name="Yoshida T."/>
            <person name="Kitamura T."/>
            <person name="Kawaichi S."/>
            <person name="Inoue T."/>
            <person name="Nomura K."/>
            <person name="Yoshida Y."/>
            <person name="Kuno S."/>
            <person name="Sako Y."/>
        </authorList>
    </citation>
    <scope>NUCLEOTIDE SEQUENCE [LARGE SCALE GENOMIC DNA]</scope>
    <source>
        <strain evidence="2 3">SY1</strain>
    </source>
</reference>
<keyword evidence="1" id="KW-1133">Transmembrane helix</keyword>
<gene>
    <name evidence="2" type="ORF">ACAM_0587</name>
</gene>
<dbReference type="RefSeq" id="WP_022541330.1">
    <property type="nucleotide sequence ID" value="NC_022521.1"/>
</dbReference>
<proteinExistence type="predicted"/>